<evidence type="ECO:0000256" key="8">
    <source>
        <dbReference type="ARBA" id="ARBA00023125"/>
    </source>
</evidence>
<reference evidence="11" key="1">
    <citation type="submission" date="2016-01" db="EMBL/GenBank/DDBJ databases">
        <authorList>
            <person name="Peeters C."/>
        </authorList>
    </citation>
    <scope>NUCLEOTIDE SEQUENCE [LARGE SCALE GENOMIC DNA]</scope>
    <source>
        <strain evidence="11">LMG 29325</strain>
    </source>
</reference>
<dbReference type="GO" id="GO:0006281">
    <property type="term" value="P:DNA repair"/>
    <property type="evidence" value="ECO:0007669"/>
    <property type="project" value="UniProtKB-KW"/>
</dbReference>
<dbReference type="STRING" id="1777143.AWB82_05714"/>
<evidence type="ECO:0000256" key="1">
    <source>
        <dbReference type="ARBA" id="ARBA00022722"/>
    </source>
</evidence>
<evidence type="ECO:0000313" key="11">
    <source>
        <dbReference type="EMBL" id="SAK84729.1"/>
    </source>
</evidence>
<dbReference type="GO" id="GO:0003677">
    <property type="term" value="F:DNA binding"/>
    <property type="evidence" value="ECO:0007669"/>
    <property type="project" value="UniProtKB-KW"/>
</dbReference>
<keyword evidence="5" id="KW-0347">Helicase</keyword>
<evidence type="ECO:0000256" key="7">
    <source>
        <dbReference type="ARBA" id="ARBA00022840"/>
    </source>
</evidence>
<organism evidence="11 12">
    <name type="scientific">Caballeronia glebae</name>
    <dbReference type="NCBI Taxonomy" id="1777143"/>
    <lineage>
        <taxon>Bacteria</taxon>
        <taxon>Pseudomonadati</taxon>
        <taxon>Pseudomonadota</taxon>
        <taxon>Betaproteobacteria</taxon>
        <taxon>Burkholderiales</taxon>
        <taxon>Burkholderiaceae</taxon>
        <taxon>Caballeronia</taxon>
    </lineage>
</organism>
<keyword evidence="12" id="KW-1185">Reference proteome</keyword>
<proteinExistence type="predicted"/>
<keyword evidence="2" id="KW-0547">Nucleotide-binding</keyword>
<dbReference type="GO" id="GO:0004386">
    <property type="term" value="F:helicase activity"/>
    <property type="evidence" value="ECO:0007669"/>
    <property type="project" value="UniProtKB-KW"/>
</dbReference>
<comment type="caution">
    <text evidence="11">The sequence shown here is derived from an EMBL/GenBank/DDBJ whole genome shotgun (WGS) entry which is preliminary data.</text>
</comment>
<evidence type="ECO:0000256" key="5">
    <source>
        <dbReference type="ARBA" id="ARBA00022806"/>
    </source>
</evidence>
<keyword evidence="8" id="KW-0238">DNA-binding</keyword>
<keyword evidence="6" id="KW-0269">Exonuclease</keyword>
<keyword evidence="3" id="KW-0227">DNA damage</keyword>
<sequence length="158" mass="17462">MTLVGTLNALTPQGQVIYRYDAPRARDYLSAWLAHLAYCAALPDGPRRTIWHGRGSPSADFELLPVADPLAQLAALASLYRAGRRMPLRFFPKSAWLKVKEGDAKAQAAWESERTRAESDDPVFRIAFRGADLALDEAFAALARIVFEPLVQHLRSGA</sequence>
<dbReference type="Pfam" id="PF17946">
    <property type="entry name" value="RecC_C"/>
    <property type="match status" value="1"/>
</dbReference>
<dbReference type="GO" id="GO:0006310">
    <property type="term" value="P:DNA recombination"/>
    <property type="evidence" value="ECO:0007669"/>
    <property type="project" value="TreeGrafter"/>
</dbReference>
<keyword evidence="1" id="KW-0540">Nuclease</keyword>
<dbReference type="GO" id="GO:0005524">
    <property type="term" value="F:ATP binding"/>
    <property type="evidence" value="ECO:0007669"/>
    <property type="project" value="UniProtKB-KW"/>
</dbReference>
<evidence type="ECO:0000256" key="2">
    <source>
        <dbReference type="ARBA" id="ARBA00022741"/>
    </source>
</evidence>
<evidence type="ECO:0000256" key="4">
    <source>
        <dbReference type="ARBA" id="ARBA00022801"/>
    </source>
</evidence>
<keyword evidence="9" id="KW-0234">DNA repair</keyword>
<evidence type="ECO:0000256" key="6">
    <source>
        <dbReference type="ARBA" id="ARBA00022839"/>
    </source>
</evidence>
<evidence type="ECO:0000256" key="3">
    <source>
        <dbReference type="ARBA" id="ARBA00022763"/>
    </source>
</evidence>
<dbReference type="InterPro" id="IPR041500">
    <property type="entry name" value="RecC_C"/>
</dbReference>
<protein>
    <submittedName>
        <fullName evidence="11">Exodeoxyribonuclease V subunit gamma</fullName>
    </submittedName>
</protein>
<dbReference type="Proteomes" id="UP000054596">
    <property type="component" value="Unassembled WGS sequence"/>
</dbReference>
<keyword evidence="4" id="KW-0378">Hydrolase</keyword>
<dbReference type="AlphaFoldDB" id="A0A158CR03"/>
<accession>A0A158CR03</accession>
<evidence type="ECO:0000259" key="10">
    <source>
        <dbReference type="Pfam" id="PF17946"/>
    </source>
</evidence>
<evidence type="ECO:0000256" key="9">
    <source>
        <dbReference type="ARBA" id="ARBA00023204"/>
    </source>
</evidence>
<dbReference type="PANTHER" id="PTHR30591">
    <property type="entry name" value="RECBCD ENZYME SUBUNIT RECC"/>
    <property type="match status" value="1"/>
</dbReference>
<gene>
    <name evidence="11" type="ORF">AWB82_05714</name>
</gene>
<dbReference type="PANTHER" id="PTHR30591:SF1">
    <property type="entry name" value="RECBCD ENZYME SUBUNIT RECC"/>
    <property type="match status" value="1"/>
</dbReference>
<dbReference type="GO" id="GO:0004527">
    <property type="term" value="F:exonuclease activity"/>
    <property type="evidence" value="ECO:0007669"/>
    <property type="project" value="UniProtKB-KW"/>
</dbReference>
<dbReference type="InterPro" id="IPR011335">
    <property type="entry name" value="Restrct_endonuc-II-like"/>
</dbReference>
<feature type="domain" description="RecC C-terminal" evidence="10">
    <location>
        <begin position="3"/>
        <end position="96"/>
    </location>
</feature>
<evidence type="ECO:0000313" key="12">
    <source>
        <dbReference type="Proteomes" id="UP000054596"/>
    </source>
</evidence>
<keyword evidence="7" id="KW-0067">ATP-binding</keyword>
<dbReference type="SUPFAM" id="SSF52980">
    <property type="entry name" value="Restriction endonuclease-like"/>
    <property type="match status" value="1"/>
</dbReference>
<dbReference type="EMBL" id="FCOJ02000055">
    <property type="protein sequence ID" value="SAK84729.1"/>
    <property type="molecule type" value="Genomic_DNA"/>
</dbReference>
<name>A0A158CR03_9BURK</name>